<dbReference type="EC" id="2.1.1.-" evidence="9"/>
<comment type="similarity">
    <text evidence="2 8">Belongs to the peptidase A24 family.</text>
</comment>
<evidence type="ECO:0000256" key="2">
    <source>
        <dbReference type="ARBA" id="ARBA00005801"/>
    </source>
</evidence>
<organism evidence="13 14">
    <name type="scientific">Rubrivivax gelatinosus</name>
    <name type="common">Rhodocyclus gelatinosus</name>
    <name type="synonym">Rhodopseudomonas gelatinosa</name>
    <dbReference type="NCBI Taxonomy" id="28068"/>
    <lineage>
        <taxon>Bacteria</taxon>
        <taxon>Pseudomonadati</taxon>
        <taxon>Pseudomonadota</taxon>
        <taxon>Betaproteobacteria</taxon>
        <taxon>Burkholderiales</taxon>
        <taxon>Sphaerotilaceae</taxon>
        <taxon>Rubrivivax</taxon>
    </lineage>
</organism>
<keyword evidence="9 13" id="KW-0808">Transferase</keyword>
<keyword evidence="6 10" id="KW-1133">Transmembrane helix</keyword>
<feature type="transmembrane region" description="Helical" evidence="10">
    <location>
        <begin position="211"/>
        <end position="229"/>
    </location>
</feature>
<dbReference type="Pfam" id="PF01478">
    <property type="entry name" value="Peptidase_A24"/>
    <property type="match status" value="1"/>
</dbReference>
<evidence type="ECO:0000259" key="11">
    <source>
        <dbReference type="Pfam" id="PF01478"/>
    </source>
</evidence>
<keyword evidence="5 9" id="KW-0812">Transmembrane</keyword>
<feature type="transmembrane region" description="Helical" evidence="10">
    <location>
        <begin position="249"/>
        <end position="275"/>
    </location>
</feature>
<comment type="catalytic activity">
    <reaction evidence="9">
        <text>Typically cleaves a -Gly-|-Phe- bond to release an N-terminal, basic peptide of 5-8 residues from type IV prepilin, and then N-methylates the new N-terminal amino group, the methyl donor being S-adenosyl-L-methionine.</text>
        <dbReference type="EC" id="3.4.23.43"/>
    </reaction>
</comment>
<protein>
    <recommendedName>
        <fullName evidence="9">Prepilin leader peptidase/N-methyltransferase</fullName>
        <ecNumber evidence="9">2.1.1.-</ecNumber>
        <ecNumber evidence="9">3.4.23.43</ecNumber>
    </recommendedName>
</protein>
<dbReference type="AlphaFoldDB" id="A0A4R2M880"/>
<dbReference type="InterPro" id="IPR050882">
    <property type="entry name" value="Prepilin_peptidase/N-MTase"/>
</dbReference>
<keyword evidence="3" id="KW-1003">Cell membrane</keyword>
<comment type="caution">
    <text evidence="13">The sequence shown here is derived from an EMBL/GenBank/DDBJ whole genome shotgun (WGS) entry which is preliminary data.</text>
</comment>
<feature type="domain" description="Prepilin peptidase A24 N-terminal" evidence="12">
    <location>
        <begin position="23"/>
        <end position="152"/>
    </location>
</feature>
<keyword evidence="4" id="KW-0997">Cell inner membrane</keyword>
<dbReference type="InterPro" id="IPR014032">
    <property type="entry name" value="Peptidase_A24A_bac"/>
</dbReference>
<dbReference type="EC" id="3.4.23.43" evidence="9"/>
<dbReference type="PRINTS" id="PR00864">
    <property type="entry name" value="PREPILNPTASE"/>
</dbReference>
<dbReference type="PANTHER" id="PTHR30487">
    <property type="entry name" value="TYPE 4 PREPILIN-LIKE PROTEINS LEADER PEPTIDE-PROCESSING ENZYME"/>
    <property type="match status" value="1"/>
</dbReference>
<dbReference type="Pfam" id="PF06750">
    <property type="entry name" value="A24_N_bact"/>
    <property type="match status" value="1"/>
</dbReference>
<evidence type="ECO:0000256" key="7">
    <source>
        <dbReference type="ARBA" id="ARBA00023136"/>
    </source>
</evidence>
<dbReference type="GO" id="GO:0004190">
    <property type="term" value="F:aspartic-type endopeptidase activity"/>
    <property type="evidence" value="ECO:0007669"/>
    <property type="project" value="UniProtKB-EC"/>
</dbReference>
<evidence type="ECO:0000256" key="3">
    <source>
        <dbReference type="ARBA" id="ARBA00022475"/>
    </source>
</evidence>
<comment type="function">
    <text evidence="9">Plays an essential role in type IV pili and type II pseudopili formation by proteolytically removing the leader sequence from substrate proteins and subsequently monomethylating the alpha-amino group of the newly exposed N-terminal phenylalanine.</text>
</comment>
<reference evidence="13 14" key="1">
    <citation type="submission" date="2019-03" db="EMBL/GenBank/DDBJ databases">
        <title>Genomic Encyclopedia of Type Strains, Phase IV (KMG-IV): sequencing the most valuable type-strain genomes for metagenomic binning, comparative biology and taxonomic classification.</title>
        <authorList>
            <person name="Goeker M."/>
        </authorList>
    </citation>
    <scope>NUCLEOTIDE SEQUENCE [LARGE SCALE GENOMIC DNA]</scope>
    <source>
        <strain evidence="13 14">DSM 1709</strain>
    </source>
</reference>
<comment type="subcellular location">
    <subcellularLocation>
        <location evidence="1">Cell inner membrane</location>
        <topology evidence="1">Multi-pass membrane protein</topology>
    </subcellularLocation>
    <subcellularLocation>
        <location evidence="9">Cell membrane</location>
        <topology evidence="9">Multi-pass membrane protein</topology>
    </subcellularLocation>
</comment>
<dbReference type="GO" id="GO:0008168">
    <property type="term" value="F:methyltransferase activity"/>
    <property type="evidence" value="ECO:0007669"/>
    <property type="project" value="UniProtKB-KW"/>
</dbReference>
<dbReference type="OrthoDB" id="9789291at2"/>
<feature type="transmembrane region" description="Helical" evidence="10">
    <location>
        <begin position="287"/>
        <end position="305"/>
    </location>
</feature>
<feature type="transmembrane region" description="Helical" evidence="10">
    <location>
        <begin position="16"/>
        <end position="36"/>
    </location>
</feature>
<proteinExistence type="inferred from homology"/>
<dbReference type="InterPro" id="IPR000045">
    <property type="entry name" value="Prepilin_IV_endopep_pep"/>
</dbReference>
<dbReference type="PANTHER" id="PTHR30487:SF0">
    <property type="entry name" value="PREPILIN LEADER PEPTIDASE_N-METHYLTRANSFERASE-RELATED"/>
    <property type="match status" value="1"/>
</dbReference>
<keyword evidence="9" id="KW-0645">Protease</keyword>
<evidence type="ECO:0000256" key="9">
    <source>
        <dbReference type="RuleBase" id="RU003794"/>
    </source>
</evidence>
<dbReference type="RefSeq" id="WP_132648667.1">
    <property type="nucleotide sequence ID" value="NZ_CP181386.1"/>
</dbReference>
<dbReference type="InterPro" id="IPR010627">
    <property type="entry name" value="Prepilin_pept_A24_N"/>
</dbReference>
<dbReference type="Gene3D" id="1.20.120.1220">
    <property type="match status" value="1"/>
</dbReference>
<evidence type="ECO:0000313" key="14">
    <source>
        <dbReference type="Proteomes" id="UP000295106"/>
    </source>
</evidence>
<gene>
    <name evidence="13" type="ORF">EV684_11255</name>
</gene>
<dbReference type="Proteomes" id="UP000295106">
    <property type="component" value="Unassembled WGS sequence"/>
</dbReference>
<accession>A0A4R2M880</accession>
<evidence type="ECO:0000256" key="4">
    <source>
        <dbReference type="ARBA" id="ARBA00022519"/>
    </source>
</evidence>
<keyword evidence="9" id="KW-0378">Hydrolase</keyword>
<dbReference type="GO" id="GO:0005886">
    <property type="term" value="C:plasma membrane"/>
    <property type="evidence" value="ECO:0007669"/>
    <property type="project" value="UniProtKB-SubCell"/>
</dbReference>
<keyword evidence="9 13" id="KW-0489">Methyltransferase</keyword>
<evidence type="ECO:0000256" key="5">
    <source>
        <dbReference type="ARBA" id="ARBA00022692"/>
    </source>
</evidence>
<keyword evidence="7 10" id="KW-0472">Membrane</keyword>
<evidence type="ECO:0000256" key="6">
    <source>
        <dbReference type="ARBA" id="ARBA00022989"/>
    </source>
</evidence>
<dbReference type="EMBL" id="SLXD01000012">
    <property type="protein sequence ID" value="TCP00617.1"/>
    <property type="molecule type" value="Genomic_DNA"/>
</dbReference>
<name>A0A4R2M880_RUBGE</name>
<feature type="transmembrane region" description="Helical" evidence="10">
    <location>
        <begin position="187"/>
        <end position="204"/>
    </location>
</feature>
<sequence length="316" mass="33754">MIPADWSAALPLELLLSPWLLALFGLAVGSFLNVVIHRVPLMLERQWWADVAGQLTDRDSFRRVFGADAPAGLAQAGLGLEKKLEGLAPLTISRPRSRCPSCAHQIRWYENVPLVSWLALRGRCSACKARIPVRYPLVELATAALFGLVAWRLGAQPAVLLWCGAVAVLLALALIDWDTTVLPDGLTLPLLWAGLATTALGWLPGQTLAEAIAGAAVGYLSLWSVYWLFKLATGKEGMGYGDFKLLAALGAWLGWQAIVPIVLMASVIGAVVGLGMKATGSLREGRFVPFGPFLAGGGLVVLLAGRETVLSWIGWA</sequence>
<evidence type="ECO:0000313" key="13">
    <source>
        <dbReference type="EMBL" id="TCP00617.1"/>
    </source>
</evidence>
<evidence type="ECO:0000256" key="10">
    <source>
        <dbReference type="SAM" id="Phobius"/>
    </source>
</evidence>
<evidence type="ECO:0000259" key="12">
    <source>
        <dbReference type="Pfam" id="PF06750"/>
    </source>
</evidence>
<dbReference type="GO" id="GO:0032259">
    <property type="term" value="P:methylation"/>
    <property type="evidence" value="ECO:0007669"/>
    <property type="project" value="UniProtKB-KW"/>
</dbReference>
<dbReference type="GeneID" id="99683347"/>
<evidence type="ECO:0000256" key="1">
    <source>
        <dbReference type="ARBA" id="ARBA00004429"/>
    </source>
</evidence>
<feature type="transmembrane region" description="Helical" evidence="10">
    <location>
        <begin position="158"/>
        <end position="175"/>
    </location>
</feature>
<dbReference type="GO" id="GO:0006465">
    <property type="term" value="P:signal peptide processing"/>
    <property type="evidence" value="ECO:0007669"/>
    <property type="project" value="TreeGrafter"/>
</dbReference>
<keyword evidence="9" id="KW-0511">Multifunctional enzyme</keyword>
<evidence type="ECO:0000256" key="8">
    <source>
        <dbReference type="RuleBase" id="RU003793"/>
    </source>
</evidence>
<feature type="domain" description="Prepilin type IV endopeptidase peptidase" evidence="11">
    <location>
        <begin position="166"/>
        <end position="274"/>
    </location>
</feature>